<dbReference type="PROSITE" id="PS50887">
    <property type="entry name" value="GGDEF"/>
    <property type="match status" value="1"/>
</dbReference>
<protein>
    <submittedName>
        <fullName evidence="2">FOG: GGDEF domain</fullName>
    </submittedName>
</protein>
<dbReference type="EMBL" id="DF238840">
    <property type="protein sequence ID" value="GAF25356.1"/>
    <property type="molecule type" value="Genomic_DNA"/>
</dbReference>
<dbReference type="NCBIfam" id="TIGR00254">
    <property type="entry name" value="GGDEF"/>
    <property type="match status" value="1"/>
</dbReference>
<accession>A0A0S6UCQ4</accession>
<dbReference type="Proteomes" id="UP000063718">
    <property type="component" value="Unassembled WGS sequence"/>
</dbReference>
<gene>
    <name evidence="2" type="ORF">MTY_0689</name>
</gene>
<feature type="domain" description="GGDEF" evidence="1">
    <location>
        <begin position="1"/>
        <end position="91"/>
    </location>
</feature>
<evidence type="ECO:0000259" key="1">
    <source>
        <dbReference type="PROSITE" id="PS50887"/>
    </source>
</evidence>
<sequence length="91" mass="10044">MQALAAALRRNLRQGNICARLGGDEFGIVLKYVGLNEASSKGETLRQELANVELPGYKWSFSTAVGWATFPKEAKDIDGLMHLTDKRIYTA</sequence>
<evidence type="ECO:0000313" key="2">
    <source>
        <dbReference type="EMBL" id="GAF25356.1"/>
    </source>
</evidence>
<proteinExistence type="predicted"/>
<dbReference type="PANTHER" id="PTHR46663:SF4">
    <property type="entry name" value="DIGUANYLATE CYCLASE DGCT-RELATED"/>
    <property type="match status" value="1"/>
</dbReference>
<dbReference type="SUPFAM" id="SSF55073">
    <property type="entry name" value="Nucleotide cyclase"/>
    <property type="match status" value="1"/>
</dbReference>
<dbReference type="AlphaFoldDB" id="A0A0S6UCQ4"/>
<dbReference type="InterPro" id="IPR029787">
    <property type="entry name" value="Nucleotide_cyclase"/>
</dbReference>
<dbReference type="PANTHER" id="PTHR46663">
    <property type="entry name" value="DIGUANYLATE CYCLASE DGCT-RELATED"/>
    <property type="match status" value="1"/>
</dbReference>
<dbReference type="Gene3D" id="3.30.70.270">
    <property type="match status" value="1"/>
</dbReference>
<name>A0A0S6UCQ4_NEOTH</name>
<dbReference type="Pfam" id="PF00990">
    <property type="entry name" value="GGDEF"/>
    <property type="match status" value="1"/>
</dbReference>
<dbReference type="InterPro" id="IPR000160">
    <property type="entry name" value="GGDEF_dom"/>
</dbReference>
<reference evidence="2" key="1">
    <citation type="journal article" date="2014" name="Gene">
        <title>Genome-guided analysis of transformation efficiency and carbon dioxide assimilation by Moorella thermoacetica Y72.</title>
        <authorList>
            <person name="Tsukahara K."/>
            <person name="Kita A."/>
            <person name="Nakashimada Y."/>
            <person name="Hoshino T."/>
            <person name="Murakami K."/>
        </authorList>
    </citation>
    <scope>NUCLEOTIDE SEQUENCE [LARGE SCALE GENOMIC DNA]</scope>
    <source>
        <strain evidence="2">Y72</strain>
    </source>
</reference>
<dbReference type="InterPro" id="IPR052163">
    <property type="entry name" value="DGC-Regulatory_Protein"/>
</dbReference>
<organism evidence="2">
    <name type="scientific">Moorella thermoacetica Y72</name>
    <dbReference type="NCBI Taxonomy" id="1325331"/>
    <lineage>
        <taxon>Bacteria</taxon>
        <taxon>Bacillati</taxon>
        <taxon>Bacillota</taxon>
        <taxon>Clostridia</taxon>
        <taxon>Neomoorellales</taxon>
        <taxon>Neomoorellaceae</taxon>
        <taxon>Neomoorella</taxon>
    </lineage>
</organism>
<dbReference type="InterPro" id="IPR043128">
    <property type="entry name" value="Rev_trsase/Diguanyl_cyclase"/>
</dbReference>